<comment type="caution">
    <text evidence="3">The sequence shown here is derived from an EMBL/GenBank/DDBJ whole genome shotgun (WGS) entry which is preliminary data.</text>
</comment>
<dbReference type="Pfam" id="PF00582">
    <property type="entry name" value="Usp"/>
    <property type="match status" value="1"/>
</dbReference>
<dbReference type="InterPro" id="IPR006015">
    <property type="entry name" value="Universal_stress_UspA"/>
</dbReference>
<dbReference type="Proteomes" id="UP000449710">
    <property type="component" value="Unassembled WGS sequence"/>
</dbReference>
<reference evidence="3 4" key="1">
    <citation type="submission" date="2019-04" db="EMBL/GenBank/DDBJ databases">
        <title>Isachenkonia alkalipeptolytica gen. nov. sp. nov. a new anaerobic, alkiliphilic organothrophic bacterium capable to reduce synthesized ferrihydrite isolated from a soda lake.</title>
        <authorList>
            <person name="Toshchakov S.V."/>
            <person name="Zavarzina D.G."/>
            <person name="Zhilina T.N."/>
            <person name="Kostrikina N.A."/>
            <person name="Kublanov I.V."/>
        </authorList>
    </citation>
    <scope>NUCLEOTIDE SEQUENCE [LARGE SCALE GENOMIC DNA]</scope>
    <source>
        <strain evidence="3 4">Z-1701</strain>
    </source>
</reference>
<organism evidence="3 4">
    <name type="scientific">Isachenkonia alkalipeptolytica</name>
    <dbReference type="NCBI Taxonomy" id="2565777"/>
    <lineage>
        <taxon>Bacteria</taxon>
        <taxon>Bacillati</taxon>
        <taxon>Bacillota</taxon>
        <taxon>Clostridia</taxon>
        <taxon>Eubacteriales</taxon>
        <taxon>Clostridiaceae</taxon>
        <taxon>Isachenkonia</taxon>
    </lineage>
</organism>
<dbReference type="SUPFAM" id="SSF52402">
    <property type="entry name" value="Adenine nucleotide alpha hydrolases-like"/>
    <property type="match status" value="1"/>
</dbReference>
<feature type="domain" description="UspA" evidence="2">
    <location>
        <begin position="3"/>
        <end position="146"/>
    </location>
</feature>
<protein>
    <submittedName>
        <fullName evidence="3">Universal stress protein</fullName>
    </submittedName>
</protein>
<dbReference type="PANTHER" id="PTHR46268:SF6">
    <property type="entry name" value="UNIVERSAL STRESS PROTEIN UP12"/>
    <property type="match status" value="1"/>
</dbReference>
<sequence>MKMKILVGYDGSEGSKKALEKAKNLISTCDVSEITMVHVEQHSAIEYAPYGGVVKMGDMENTAEEVFGEDFKEMQEAAKTIENSKVELKIIEGNDPAQVLADYAKEKEFDLIVVGARGTTGLNKWKPGSISKAIVDNCCTTVMVVK</sequence>
<evidence type="ECO:0000313" key="4">
    <source>
        <dbReference type="Proteomes" id="UP000449710"/>
    </source>
</evidence>
<accession>A0AA44BEG5</accession>
<dbReference type="PRINTS" id="PR01438">
    <property type="entry name" value="UNVRSLSTRESS"/>
</dbReference>
<evidence type="ECO:0000259" key="2">
    <source>
        <dbReference type="Pfam" id="PF00582"/>
    </source>
</evidence>
<gene>
    <name evidence="3" type="ORF">ISALK_12190</name>
</gene>
<dbReference type="InterPro" id="IPR006016">
    <property type="entry name" value="UspA"/>
</dbReference>
<name>A0AA44BEG5_9CLOT</name>
<proteinExistence type="inferred from homology"/>
<dbReference type="AlphaFoldDB" id="A0AA44BEG5"/>
<dbReference type="InterPro" id="IPR014729">
    <property type="entry name" value="Rossmann-like_a/b/a_fold"/>
</dbReference>
<comment type="similarity">
    <text evidence="1">Belongs to the universal stress protein A family.</text>
</comment>
<dbReference type="Gene3D" id="3.40.50.620">
    <property type="entry name" value="HUPs"/>
    <property type="match status" value="1"/>
</dbReference>
<dbReference type="CDD" id="cd00293">
    <property type="entry name" value="USP-like"/>
    <property type="match status" value="1"/>
</dbReference>
<dbReference type="EMBL" id="SUMG01000020">
    <property type="protein sequence ID" value="NBG89249.1"/>
    <property type="molecule type" value="Genomic_DNA"/>
</dbReference>
<dbReference type="PANTHER" id="PTHR46268">
    <property type="entry name" value="STRESS RESPONSE PROTEIN NHAX"/>
    <property type="match status" value="1"/>
</dbReference>
<evidence type="ECO:0000256" key="1">
    <source>
        <dbReference type="ARBA" id="ARBA00008791"/>
    </source>
</evidence>
<keyword evidence="4" id="KW-1185">Reference proteome</keyword>
<evidence type="ECO:0000313" key="3">
    <source>
        <dbReference type="EMBL" id="NBG89249.1"/>
    </source>
</evidence>